<proteinExistence type="predicted"/>
<evidence type="ECO:0000256" key="1">
    <source>
        <dbReference type="SAM" id="MobiDB-lite"/>
    </source>
</evidence>
<feature type="region of interest" description="Disordered" evidence="1">
    <location>
        <begin position="89"/>
        <end position="112"/>
    </location>
</feature>
<dbReference type="Gene3D" id="3.20.20.190">
    <property type="entry name" value="Phosphatidylinositol (PI) phosphodiesterase"/>
    <property type="match status" value="1"/>
</dbReference>
<feature type="domain" description="GP-PDE" evidence="2">
    <location>
        <begin position="8"/>
        <end position="278"/>
    </location>
</feature>
<dbReference type="EMBL" id="JAVRFI010000016">
    <property type="protein sequence ID" value="MDT0451942.1"/>
    <property type="molecule type" value="Genomic_DNA"/>
</dbReference>
<dbReference type="PANTHER" id="PTHR46211:SF13">
    <property type="entry name" value="GLYCEROPHOSPHODIESTER PHOSPHODIESTERASE 1-RELATED"/>
    <property type="match status" value="1"/>
</dbReference>
<keyword evidence="4" id="KW-1185">Reference proteome</keyword>
<dbReference type="SUPFAM" id="SSF51695">
    <property type="entry name" value="PLC-like phosphodiesterases"/>
    <property type="match status" value="1"/>
</dbReference>
<protein>
    <submittedName>
        <fullName evidence="3">Glycerophosphodiester phosphodiesterase</fullName>
    </submittedName>
</protein>
<evidence type="ECO:0000313" key="4">
    <source>
        <dbReference type="Proteomes" id="UP001180531"/>
    </source>
</evidence>
<dbReference type="PROSITE" id="PS51704">
    <property type="entry name" value="GP_PDE"/>
    <property type="match status" value="1"/>
</dbReference>
<dbReference type="InterPro" id="IPR030395">
    <property type="entry name" value="GP_PDE_dom"/>
</dbReference>
<gene>
    <name evidence="3" type="ORF">RM609_23065</name>
</gene>
<accession>A0ABU2SSV1</accession>
<feature type="compositionally biased region" description="Basic and acidic residues" evidence="1">
    <location>
        <begin position="94"/>
        <end position="103"/>
    </location>
</feature>
<dbReference type="PANTHER" id="PTHR46211">
    <property type="entry name" value="GLYCEROPHOSPHORYL DIESTER PHOSPHODIESTERASE"/>
    <property type="match status" value="1"/>
</dbReference>
<dbReference type="Pfam" id="PF03009">
    <property type="entry name" value="GDPD"/>
    <property type="match status" value="1"/>
</dbReference>
<evidence type="ECO:0000313" key="3">
    <source>
        <dbReference type="EMBL" id="MDT0451942.1"/>
    </source>
</evidence>
<name>A0ABU2SSV1_9ACTN</name>
<sequence length="281" mass="30848">MTQEHHLLDVVAHRGASEDAPEHTLAAYRKAIEDGADALECDVRLTADGHLVCVHDRRVNRTSNGRGAVSTLELADLAALDFGSWKAAAGEPEAPDRDTDPDPARVSGLDADRESTSVLTLERLLELVADSGRRVELAIETKHPTRWAGQVEERLLALLERFGLDQPPPGEPSPVRVMSFSARSLQRVRAAAPALPTVYLMQFVVPRYRDGRLPQGVRIAGPSIRIIRNNPDYVARLRRAGNAVHVWTVNEPEDVELCVRLGVDAIITNRPKAVLAQLGRK</sequence>
<dbReference type="Proteomes" id="UP001180531">
    <property type="component" value="Unassembled WGS sequence"/>
</dbReference>
<evidence type="ECO:0000259" key="2">
    <source>
        <dbReference type="PROSITE" id="PS51704"/>
    </source>
</evidence>
<organism evidence="3 4">
    <name type="scientific">Streptomyces hesseae</name>
    <dbReference type="NCBI Taxonomy" id="3075519"/>
    <lineage>
        <taxon>Bacteria</taxon>
        <taxon>Bacillati</taxon>
        <taxon>Actinomycetota</taxon>
        <taxon>Actinomycetes</taxon>
        <taxon>Kitasatosporales</taxon>
        <taxon>Streptomycetaceae</taxon>
        <taxon>Streptomyces</taxon>
    </lineage>
</organism>
<reference evidence="3" key="1">
    <citation type="submission" date="2024-05" db="EMBL/GenBank/DDBJ databases">
        <title>30 novel species of actinomycetes from the DSMZ collection.</title>
        <authorList>
            <person name="Nouioui I."/>
        </authorList>
    </citation>
    <scope>NUCLEOTIDE SEQUENCE</scope>
    <source>
        <strain evidence="3">DSM 40473</strain>
    </source>
</reference>
<dbReference type="CDD" id="cd08582">
    <property type="entry name" value="GDPD_like_2"/>
    <property type="match status" value="1"/>
</dbReference>
<comment type="caution">
    <text evidence="3">The sequence shown here is derived from an EMBL/GenBank/DDBJ whole genome shotgun (WGS) entry which is preliminary data.</text>
</comment>
<dbReference type="InterPro" id="IPR017946">
    <property type="entry name" value="PLC-like_Pdiesterase_TIM-brl"/>
</dbReference>